<comment type="caution">
    <text evidence="1">The sequence shown here is derived from an EMBL/GenBank/DDBJ whole genome shotgun (WGS) entry which is preliminary data.</text>
</comment>
<protein>
    <submittedName>
        <fullName evidence="1">Uncharacterized protein</fullName>
    </submittedName>
</protein>
<reference evidence="2" key="1">
    <citation type="journal article" date="2019" name="Int. J. Syst. Evol. Microbiol.">
        <title>The Global Catalogue of Microorganisms (GCM) 10K type strain sequencing project: providing services to taxonomists for standard genome sequencing and annotation.</title>
        <authorList>
            <consortium name="The Broad Institute Genomics Platform"/>
            <consortium name="The Broad Institute Genome Sequencing Center for Infectious Disease"/>
            <person name="Wu L."/>
            <person name="Ma J."/>
        </authorList>
    </citation>
    <scope>NUCLEOTIDE SEQUENCE [LARGE SCALE GENOMIC DNA]</scope>
    <source>
        <strain evidence="2">JCM 13006</strain>
    </source>
</reference>
<gene>
    <name evidence="1" type="ORF">GCM10023235_70620</name>
</gene>
<proteinExistence type="predicted"/>
<accession>A0ABP9EIR8</accession>
<name>A0ABP9EIR8_9ACTN</name>
<evidence type="ECO:0000313" key="1">
    <source>
        <dbReference type="EMBL" id="GAA4880203.1"/>
    </source>
</evidence>
<dbReference type="Proteomes" id="UP001501752">
    <property type="component" value="Unassembled WGS sequence"/>
</dbReference>
<keyword evidence="2" id="KW-1185">Reference proteome</keyword>
<dbReference type="EMBL" id="BAABIS010000001">
    <property type="protein sequence ID" value="GAA4880203.1"/>
    <property type="molecule type" value="Genomic_DNA"/>
</dbReference>
<organism evidence="1 2">
    <name type="scientific">Kitasatospora terrestris</name>
    <dbReference type="NCBI Taxonomy" id="258051"/>
    <lineage>
        <taxon>Bacteria</taxon>
        <taxon>Bacillati</taxon>
        <taxon>Actinomycetota</taxon>
        <taxon>Actinomycetes</taxon>
        <taxon>Kitasatosporales</taxon>
        <taxon>Streptomycetaceae</taxon>
        <taxon>Kitasatospora</taxon>
    </lineage>
</organism>
<evidence type="ECO:0000313" key="2">
    <source>
        <dbReference type="Proteomes" id="UP001501752"/>
    </source>
</evidence>
<sequence length="53" mass="5861">MREQVLALREAPFPHRAFGVGGAGSGRAIHLDRPLSEAEVAAAELERRVRRRP</sequence>